<gene>
    <name evidence="3" type="ORF">ACFOX0_03390</name>
</gene>
<sequence length="122" mass="13319">MSSADLVRFRHSQAIWVAAIIAFLGALPLASVRWFLTPILLIPVAIGVWSWRAGTDADGTGLRVRALFAQRRIGWPEVRELAGDEQGRAVALLTDGRRTPLPAVRVADLPRLVAASGRNLDR</sequence>
<evidence type="ECO:0000256" key="1">
    <source>
        <dbReference type="SAM" id="Phobius"/>
    </source>
</evidence>
<feature type="transmembrane region" description="Helical" evidence="1">
    <location>
        <begin position="15"/>
        <end position="36"/>
    </location>
</feature>
<name>A0ABV8KFY1_9ACTN</name>
<keyword evidence="1" id="KW-0812">Transmembrane</keyword>
<dbReference type="InterPro" id="IPR019692">
    <property type="entry name" value="CFP-6_PH"/>
</dbReference>
<keyword evidence="4" id="KW-1185">Reference proteome</keyword>
<keyword evidence="1" id="KW-1133">Transmembrane helix</keyword>
<comment type="caution">
    <text evidence="3">The sequence shown here is derived from an EMBL/GenBank/DDBJ whole genome shotgun (WGS) entry which is preliminary data.</text>
</comment>
<evidence type="ECO:0000313" key="3">
    <source>
        <dbReference type="EMBL" id="MFC4104985.1"/>
    </source>
</evidence>
<dbReference type="EMBL" id="JBHSBN010000002">
    <property type="protein sequence ID" value="MFC4104985.1"/>
    <property type="molecule type" value="Genomic_DNA"/>
</dbReference>
<organism evidence="3 4">
    <name type="scientific">Micromonospora zhanjiangensis</name>
    <dbReference type="NCBI Taxonomy" id="1522057"/>
    <lineage>
        <taxon>Bacteria</taxon>
        <taxon>Bacillati</taxon>
        <taxon>Actinomycetota</taxon>
        <taxon>Actinomycetes</taxon>
        <taxon>Micromonosporales</taxon>
        <taxon>Micromonosporaceae</taxon>
        <taxon>Micromonospora</taxon>
    </lineage>
</organism>
<proteinExistence type="predicted"/>
<feature type="domain" description="Low molecular weight protein antigen 6 PH" evidence="2">
    <location>
        <begin position="52"/>
        <end position="120"/>
    </location>
</feature>
<dbReference type="RefSeq" id="WP_377541980.1">
    <property type="nucleotide sequence ID" value="NZ_JBHSBN010000002.1"/>
</dbReference>
<keyword evidence="1" id="KW-0472">Membrane</keyword>
<reference evidence="4" key="1">
    <citation type="journal article" date="2019" name="Int. J. Syst. Evol. Microbiol.">
        <title>The Global Catalogue of Microorganisms (GCM) 10K type strain sequencing project: providing services to taxonomists for standard genome sequencing and annotation.</title>
        <authorList>
            <consortium name="The Broad Institute Genomics Platform"/>
            <consortium name="The Broad Institute Genome Sequencing Center for Infectious Disease"/>
            <person name="Wu L."/>
            <person name="Ma J."/>
        </authorList>
    </citation>
    <scope>NUCLEOTIDE SEQUENCE [LARGE SCALE GENOMIC DNA]</scope>
    <source>
        <strain evidence="4">2902at01</strain>
    </source>
</reference>
<accession>A0ABV8KFY1</accession>
<dbReference type="Pfam" id="PF10756">
    <property type="entry name" value="bPH_6"/>
    <property type="match status" value="1"/>
</dbReference>
<dbReference type="Proteomes" id="UP001595868">
    <property type="component" value="Unassembled WGS sequence"/>
</dbReference>
<evidence type="ECO:0000259" key="2">
    <source>
        <dbReference type="Pfam" id="PF10756"/>
    </source>
</evidence>
<evidence type="ECO:0000313" key="4">
    <source>
        <dbReference type="Proteomes" id="UP001595868"/>
    </source>
</evidence>
<protein>
    <submittedName>
        <fullName evidence="3">PH domain-containing protein</fullName>
    </submittedName>
</protein>